<dbReference type="Proteomes" id="UP001589774">
    <property type="component" value="Unassembled WGS sequence"/>
</dbReference>
<dbReference type="PROSITE" id="PS51257">
    <property type="entry name" value="PROKAR_LIPOPROTEIN"/>
    <property type="match status" value="1"/>
</dbReference>
<reference evidence="1 2" key="1">
    <citation type="submission" date="2024-09" db="EMBL/GenBank/DDBJ databases">
        <authorList>
            <person name="Sun Q."/>
            <person name="Mori K."/>
        </authorList>
    </citation>
    <scope>NUCLEOTIDE SEQUENCE [LARGE SCALE GENOMIC DNA]</scope>
    <source>
        <strain evidence="1 2">CCM 7765</strain>
    </source>
</reference>
<sequence>MKRGIILISFFLSIFACDKEDREDKECMLLMYVPLPSLEEVYGCTDTRYAFHIDLKETHELIRTKHTYDEKVTGSCHPAIDFEKYDLLIGRKGLKSGNHSITYELKKSCTGEERLVVTFHQDISAVAATVTYHVLLPKADSNRTIAVETKIVY</sequence>
<organism evidence="1 2">
    <name type="scientific">Olivibacter oleidegradans</name>
    <dbReference type="NCBI Taxonomy" id="760123"/>
    <lineage>
        <taxon>Bacteria</taxon>
        <taxon>Pseudomonadati</taxon>
        <taxon>Bacteroidota</taxon>
        <taxon>Sphingobacteriia</taxon>
        <taxon>Sphingobacteriales</taxon>
        <taxon>Sphingobacteriaceae</taxon>
        <taxon>Olivibacter</taxon>
    </lineage>
</organism>
<protein>
    <submittedName>
        <fullName evidence="1">Uncharacterized protein</fullName>
    </submittedName>
</protein>
<dbReference type="RefSeq" id="WP_130858021.1">
    <property type="nucleotide sequence ID" value="NZ_JBHLWO010000004.1"/>
</dbReference>
<name>A0ABV6HQD0_9SPHI</name>
<gene>
    <name evidence="1" type="ORF">ACFFI0_22485</name>
</gene>
<evidence type="ECO:0000313" key="2">
    <source>
        <dbReference type="Proteomes" id="UP001589774"/>
    </source>
</evidence>
<comment type="caution">
    <text evidence="1">The sequence shown here is derived from an EMBL/GenBank/DDBJ whole genome shotgun (WGS) entry which is preliminary data.</text>
</comment>
<dbReference type="EMBL" id="JBHLWO010000004">
    <property type="protein sequence ID" value="MFC0321106.1"/>
    <property type="molecule type" value="Genomic_DNA"/>
</dbReference>
<evidence type="ECO:0000313" key="1">
    <source>
        <dbReference type="EMBL" id="MFC0321106.1"/>
    </source>
</evidence>
<accession>A0ABV6HQD0</accession>
<keyword evidence="2" id="KW-1185">Reference proteome</keyword>
<proteinExistence type="predicted"/>